<gene>
    <name evidence="2" type="ORF">UFOPK1353_00356</name>
    <name evidence="3" type="ORF">UFOPK1826_01149</name>
</gene>
<dbReference type="AlphaFoldDB" id="A0A6J6H607"/>
<evidence type="ECO:0000313" key="2">
    <source>
        <dbReference type="EMBL" id="CAB4531633.1"/>
    </source>
</evidence>
<dbReference type="GO" id="GO:0016051">
    <property type="term" value="P:carbohydrate biosynthetic process"/>
    <property type="evidence" value="ECO:0007669"/>
    <property type="project" value="InterPro"/>
</dbReference>
<reference evidence="3" key="1">
    <citation type="submission" date="2020-05" db="EMBL/GenBank/DDBJ databases">
        <authorList>
            <person name="Chiriac C."/>
            <person name="Salcher M."/>
            <person name="Ghai R."/>
            <person name="Kavagutti S V."/>
        </authorList>
    </citation>
    <scope>NUCLEOTIDE SEQUENCE</scope>
</reference>
<dbReference type="InterPro" id="IPR051690">
    <property type="entry name" value="PseI-like"/>
</dbReference>
<dbReference type="InterPro" id="IPR013132">
    <property type="entry name" value="PseI/NeuA/B-like_N"/>
</dbReference>
<dbReference type="PANTHER" id="PTHR42966">
    <property type="entry name" value="N-ACETYLNEURAMINATE SYNTHASE"/>
    <property type="match status" value="1"/>
</dbReference>
<proteinExistence type="predicted"/>
<organism evidence="3">
    <name type="scientific">freshwater metagenome</name>
    <dbReference type="NCBI Taxonomy" id="449393"/>
    <lineage>
        <taxon>unclassified sequences</taxon>
        <taxon>metagenomes</taxon>
        <taxon>ecological metagenomes</taxon>
    </lineage>
</organism>
<dbReference type="GO" id="GO:0047444">
    <property type="term" value="F:N-acylneuraminate-9-phosphate synthase activity"/>
    <property type="evidence" value="ECO:0007669"/>
    <property type="project" value="TreeGrafter"/>
</dbReference>
<accession>A0A6J6H607</accession>
<dbReference type="InterPro" id="IPR013785">
    <property type="entry name" value="Aldolase_TIM"/>
</dbReference>
<dbReference type="PANTHER" id="PTHR42966:SF1">
    <property type="entry name" value="SIALIC ACID SYNTHASE"/>
    <property type="match status" value="1"/>
</dbReference>
<evidence type="ECO:0000259" key="1">
    <source>
        <dbReference type="Pfam" id="PF03102"/>
    </source>
</evidence>
<sequence>MVHEAAESGADYAKIQALRSTELSQRERFENGITDTDGTVRAIKRPYEAERERLAKLDLSDADEQWFADECKRAGVKSMITAFTRFSTQRFVAAGFDAVKVASYDCKSVALLQEVAANFKTVYISTGATLDEEISTASKIFVRGQASFLHCVTIYPTPLDQLHLNRMAWMKQFSNQVGFSDHTAPASTDLRASKLAITLGADVLERHFTILEPHETRDGAVSATPKQMQELRDFSLLSVDERKAKLDHEWPEWQIGLGQDIRPLSPTELLNRDYYAGRVAAWVDGEQVSNI</sequence>
<evidence type="ECO:0000313" key="3">
    <source>
        <dbReference type="EMBL" id="CAB4609142.1"/>
    </source>
</evidence>
<dbReference type="EMBL" id="CAEZSE010000038">
    <property type="protein sequence ID" value="CAB4531633.1"/>
    <property type="molecule type" value="Genomic_DNA"/>
</dbReference>
<dbReference type="SUPFAM" id="SSF51569">
    <property type="entry name" value="Aldolase"/>
    <property type="match status" value="1"/>
</dbReference>
<dbReference type="EMBL" id="CAEZUN010000156">
    <property type="protein sequence ID" value="CAB4609142.1"/>
    <property type="molecule type" value="Genomic_DNA"/>
</dbReference>
<name>A0A6J6H607_9ZZZZ</name>
<protein>
    <submittedName>
        <fullName evidence="3">Unannotated protein</fullName>
    </submittedName>
</protein>
<dbReference type="Pfam" id="PF03102">
    <property type="entry name" value="NeuB"/>
    <property type="match status" value="1"/>
</dbReference>
<feature type="domain" description="PseI/NeuA/B-like" evidence="1">
    <location>
        <begin position="1"/>
        <end position="232"/>
    </location>
</feature>
<dbReference type="Gene3D" id="3.20.20.70">
    <property type="entry name" value="Aldolase class I"/>
    <property type="match status" value="1"/>
</dbReference>